<proteinExistence type="inferred from homology"/>
<keyword evidence="3" id="KW-1185">Reference proteome</keyword>
<dbReference type="Gene3D" id="1.10.10.10">
    <property type="entry name" value="Winged helix-like DNA-binding domain superfamily/Winged helix DNA-binding domain"/>
    <property type="match status" value="1"/>
</dbReference>
<dbReference type="InterPro" id="IPR036390">
    <property type="entry name" value="WH_DNA-bd_sf"/>
</dbReference>
<evidence type="ECO:0000256" key="1">
    <source>
        <dbReference type="ARBA" id="ARBA00006479"/>
    </source>
</evidence>
<dbReference type="Pfam" id="PF13412">
    <property type="entry name" value="HTH_24"/>
    <property type="match status" value="1"/>
</dbReference>
<dbReference type="Proteomes" id="UP000603865">
    <property type="component" value="Unassembled WGS sequence"/>
</dbReference>
<comment type="similarity">
    <text evidence="1">Belongs to the ROK (NagC/XylR) family.</text>
</comment>
<dbReference type="PANTHER" id="PTHR18964">
    <property type="entry name" value="ROK (REPRESSOR, ORF, KINASE) FAMILY"/>
    <property type="match status" value="1"/>
</dbReference>
<protein>
    <submittedName>
        <fullName evidence="2">Sugar kinase</fullName>
    </submittedName>
</protein>
<dbReference type="RefSeq" id="WP_189092542.1">
    <property type="nucleotide sequence ID" value="NZ_BMQL01000039.1"/>
</dbReference>
<dbReference type="SUPFAM" id="SSF46785">
    <property type="entry name" value="Winged helix' DNA-binding domain"/>
    <property type="match status" value="1"/>
</dbReference>
<dbReference type="AlphaFoldDB" id="A0A918FE24"/>
<dbReference type="SUPFAM" id="SSF53067">
    <property type="entry name" value="Actin-like ATPase domain"/>
    <property type="match status" value="1"/>
</dbReference>
<dbReference type="Gene3D" id="3.30.420.40">
    <property type="match status" value="2"/>
</dbReference>
<reference evidence="2" key="1">
    <citation type="journal article" date="2014" name="Int. J. Syst. Evol. Microbiol.">
        <title>Complete genome sequence of Corynebacterium casei LMG S-19264T (=DSM 44701T), isolated from a smear-ripened cheese.</title>
        <authorList>
            <consortium name="US DOE Joint Genome Institute (JGI-PGF)"/>
            <person name="Walter F."/>
            <person name="Albersmeier A."/>
            <person name="Kalinowski J."/>
            <person name="Ruckert C."/>
        </authorList>
    </citation>
    <scope>NUCLEOTIDE SEQUENCE</scope>
    <source>
        <strain evidence="2">JCM 31311</strain>
    </source>
</reference>
<organism evidence="2 3">
    <name type="scientific">Deinococcus ruber</name>
    <dbReference type="NCBI Taxonomy" id="1848197"/>
    <lineage>
        <taxon>Bacteria</taxon>
        <taxon>Thermotogati</taxon>
        <taxon>Deinococcota</taxon>
        <taxon>Deinococci</taxon>
        <taxon>Deinococcales</taxon>
        <taxon>Deinococcaceae</taxon>
        <taxon>Deinococcus</taxon>
    </lineage>
</organism>
<keyword evidence="2" id="KW-0808">Transferase</keyword>
<dbReference type="InterPro" id="IPR000600">
    <property type="entry name" value="ROK"/>
</dbReference>
<name>A0A918FE24_9DEIO</name>
<sequence>MLSGTNVEYAHQYNKRIILEAIRQHDTISKAELSRKTGLTTQAIANIVERFIEAGVVEVRGKQSSRRGQPAHLLGLRATGGYSAGLHLDRDHLTGVLLNLSGTALARYHLEWNVPTPDEALPQLMIALDHLLTSGGLRQDQLWGVGISLPGPIETGTGRLMSPPNLAGWNGTTPRSWLEQRLSVPVYVETDSIAAAIGERWFGAGLTQPHLFYVFLGMGVGGGMLSDGQPFRGATGAAVMFGHLPAGTEGRRCPCGGTDCLETYLSIPAMLHDLTPDSGSPPSLHELDALAQSGDPRVLAWLDHAAARLATSIISAKALFDPEVVIIGSRWPATLIQALTERTVREVGQREPKIVAPTRIVPAALSDDAALGAATIALFNSVTPYTEVMMKVKERPTF</sequence>
<accession>A0A918FE24</accession>
<evidence type="ECO:0000313" key="3">
    <source>
        <dbReference type="Proteomes" id="UP000603865"/>
    </source>
</evidence>
<dbReference type="InterPro" id="IPR043129">
    <property type="entry name" value="ATPase_NBD"/>
</dbReference>
<dbReference type="PANTHER" id="PTHR18964:SF149">
    <property type="entry name" value="BIFUNCTIONAL UDP-N-ACETYLGLUCOSAMINE 2-EPIMERASE_N-ACETYLMANNOSAMINE KINASE"/>
    <property type="match status" value="1"/>
</dbReference>
<dbReference type="EMBL" id="BMQL01000039">
    <property type="protein sequence ID" value="GGR26721.1"/>
    <property type="molecule type" value="Genomic_DNA"/>
</dbReference>
<evidence type="ECO:0000313" key="2">
    <source>
        <dbReference type="EMBL" id="GGR26721.1"/>
    </source>
</evidence>
<keyword evidence="2" id="KW-0418">Kinase</keyword>
<dbReference type="GO" id="GO:0016301">
    <property type="term" value="F:kinase activity"/>
    <property type="evidence" value="ECO:0007669"/>
    <property type="project" value="UniProtKB-KW"/>
</dbReference>
<dbReference type="InterPro" id="IPR036388">
    <property type="entry name" value="WH-like_DNA-bd_sf"/>
</dbReference>
<reference evidence="2" key="2">
    <citation type="submission" date="2020-09" db="EMBL/GenBank/DDBJ databases">
        <authorList>
            <person name="Sun Q."/>
            <person name="Ohkuma M."/>
        </authorList>
    </citation>
    <scope>NUCLEOTIDE SEQUENCE</scope>
    <source>
        <strain evidence="2">JCM 31311</strain>
    </source>
</reference>
<comment type="caution">
    <text evidence="2">The sequence shown here is derived from an EMBL/GenBank/DDBJ whole genome shotgun (WGS) entry which is preliminary data.</text>
</comment>
<dbReference type="Pfam" id="PF00480">
    <property type="entry name" value="ROK"/>
    <property type="match status" value="1"/>
</dbReference>
<gene>
    <name evidence="2" type="primary">xylR</name>
    <name evidence="2" type="ORF">GCM10008957_42740</name>
</gene>